<evidence type="ECO:0008006" key="4">
    <source>
        <dbReference type="Google" id="ProtNLM"/>
    </source>
</evidence>
<sequence length="151" mass="17114">MEYDNDGGNEEVIESLLCVVGRLLTEKPLNFVAFKQIMAAMWRPVKGMPVKELGNNAFLIIGILCRAGYANIGISWMSTNLSNLLEHPEVSRSQFAYGPWLRADNRCSSNIDERWLLSESKVLNGGRNYGCHLHVLYRGTPFKLQHNDGWK</sequence>
<reference evidence="1 3" key="1">
    <citation type="journal article" date="2020" name="Mol. Plant">
        <title>The Chromosome-Based Rubber Tree Genome Provides New Insights into Spurge Genome Evolution and Rubber Biosynthesis.</title>
        <authorList>
            <person name="Liu J."/>
            <person name="Shi C."/>
            <person name="Shi C.C."/>
            <person name="Li W."/>
            <person name="Zhang Q.J."/>
            <person name="Zhang Y."/>
            <person name="Li K."/>
            <person name="Lu H.F."/>
            <person name="Shi C."/>
            <person name="Zhu S.T."/>
            <person name="Xiao Z.Y."/>
            <person name="Nan H."/>
            <person name="Yue Y."/>
            <person name="Zhu X.G."/>
            <person name="Wu Y."/>
            <person name="Hong X.N."/>
            <person name="Fan G.Y."/>
            <person name="Tong Y."/>
            <person name="Zhang D."/>
            <person name="Mao C.L."/>
            <person name="Liu Y.L."/>
            <person name="Hao S.J."/>
            <person name="Liu W.Q."/>
            <person name="Lv M.Q."/>
            <person name="Zhang H.B."/>
            <person name="Liu Y."/>
            <person name="Hu-Tang G.R."/>
            <person name="Wang J.P."/>
            <person name="Wang J.H."/>
            <person name="Sun Y.H."/>
            <person name="Ni S.B."/>
            <person name="Chen W.B."/>
            <person name="Zhang X.C."/>
            <person name="Jiao Y.N."/>
            <person name="Eichler E.E."/>
            <person name="Li G.H."/>
            <person name="Liu X."/>
            <person name="Gao L.Z."/>
        </authorList>
    </citation>
    <scope>NUCLEOTIDE SEQUENCE [LARGE SCALE GENOMIC DNA]</scope>
    <source>
        <strain evidence="3">cv. GT1</strain>
        <tissue evidence="1">Leaf</tissue>
    </source>
</reference>
<name>A0A6A6K515_HEVBR</name>
<keyword evidence="3" id="KW-1185">Reference proteome</keyword>
<evidence type="ECO:0000313" key="1">
    <source>
        <dbReference type="EMBL" id="KAF2283634.1"/>
    </source>
</evidence>
<dbReference type="EMBL" id="JAAGAX010000018">
    <property type="protein sequence ID" value="KAF2283638.1"/>
    <property type="molecule type" value="Genomic_DNA"/>
</dbReference>
<evidence type="ECO:0000313" key="3">
    <source>
        <dbReference type="Proteomes" id="UP000467840"/>
    </source>
</evidence>
<organism evidence="1 3">
    <name type="scientific">Hevea brasiliensis</name>
    <name type="common">Para rubber tree</name>
    <name type="synonym">Siphonia brasiliensis</name>
    <dbReference type="NCBI Taxonomy" id="3981"/>
    <lineage>
        <taxon>Eukaryota</taxon>
        <taxon>Viridiplantae</taxon>
        <taxon>Streptophyta</taxon>
        <taxon>Embryophyta</taxon>
        <taxon>Tracheophyta</taxon>
        <taxon>Spermatophyta</taxon>
        <taxon>Magnoliopsida</taxon>
        <taxon>eudicotyledons</taxon>
        <taxon>Gunneridae</taxon>
        <taxon>Pentapetalae</taxon>
        <taxon>rosids</taxon>
        <taxon>fabids</taxon>
        <taxon>Malpighiales</taxon>
        <taxon>Euphorbiaceae</taxon>
        <taxon>Crotonoideae</taxon>
        <taxon>Micrandreae</taxon>
        <taxon>Hevea</taxon>
    </lineage>
</organism>
<proteinExistence type="predicted"/>
<dbReference type="AlphaFoldDB" id="A0A6A6K515"/>
<dbReference type="EMBL" id="JAAGAX010000018">
    <property type="protein sequence ID" value="KAF2283634.1"/>
    <property type="molecule type" value="Genomic_DNA"/>
</dbReference>
<comment type="caution">
    <text evidence="1">The sequence shown here is derived from an EMBL/GenBank/DDBJ whole genome shotgun (WGS) entry which is preliminary data.</text>
</comment>
<protein>
    <recommendedName>
        <fullName evidence="4">DUF4283 domain-containing protein</fullName>
    </recommendedName>
</protein>
<dbReference type="Proteomes" id="UP000467840">
    <property type="component" value="Chromosome 12"/>
</dbReference>
<accession>A0A6A6K515</accession>
<evidence type="ECO:0000313" key="2">
    <source>
        <dbReference type="EMBL" id="KAF2283638.1"/>
    </source>
</evidence>
<gene>
    <name evidence="1" type="ORF">GH714_012840</name>
    <name evidence="2" type="ORF">GH714_012870</name>
</gene>